<dbReference type="EMBL" id="CP008941">
    <property type="protein sequence ID" value="AIK96907.1"/>
    <property type="molecule type" value="Genomic_DNA"/>
</dbReference>
<proteinExistence type="predicted"/>
<feature type="transmembrane region" description="Helical" evidence="1">
    <location>
        <begin position="7"/>
        <end position="25"/>
    </location>
</feature>
<sequence>MLNKTRCFLFIILSVLVGAIAFLIYHKYQANSVLEFYTHEQVLQHTKKAKHIPLIEELYRLGDQIASVKDLKSKDIKDPEQKKTHILLSKICKDSCLPFRCRIDPGLGHACRINCPARKVKFCVTSLKPLPKDKTDLE</sequence>
<reference evidence="2 3" key="1">
    <citation type="submission" date="2014-07" db="EMBL/GenBank/DDBJ databases">
        <title>Comparative genomic insights into amoeba endosymbionts belonging to the families of Holosporaceae and Candidatus Midichloriaceae within Rickettsiales.</title>
        <authorList>
            <person name="Wang Z."/>
            <person name="Wu M."/>
        </authorList>
    </citation>
    <scope>NUCLEOTIDE SEQUENCE [LARGE SCALE GENOMIC DNA]</scope>
    <source>
        <strain evidence="2">PRA3</strain>
    </source>
</reference>
<name>A0A077AUQ6_9PROT</name>
<accession>A0A077AUQ6</accession>
<keyword evidence="1" id="KW-1133">Transmembrane helix</keyword>
<protein>
    <submittedName>
        <fullName evidence="2">Uncharacterized protein</fullName>
    </submittedName>
</protein>
<dbReference type="OrthoDB" id="8479792at2"/>
<keyword evidence="1" id="KW-0472">Membrane</keyword>
<organism evidence="2 3">
    <name type="scientific">Candidatus Odyssella acanthamoebae</name>
    <dbReference type="NCBI Taxonomy" id="91604"/>
    <lineage>
        <taxon>Bacteria</taxon>
        <taxon>Pseudomonadati</taxon>
        <taxon>Pseudomonadota</taxon>
        <taxon>Alphaproteobacteria</taxon>
        <taxon>Holosporales</taxon>
        <taxon>Candidatus Paracaedibacteraceae</taxon>
        <taxon>Candidatus Odyssella</taxon>
    </lineage>
</organism>
<keyword evidence="3" id="KW-1185">Reference proteome</keyword>
<dbReference type="eggNOG" id="ENOG50301QQ">
    <property type="taxonomic scope" value="Bacteria"/>
</dbReference>
<dbReference type="Proteomes" id="UP000028926">
    <property type="component" value="Chromosome"/>
</dbReference>
<dbReference type="AlphaFoldDB" id="A0A077AUQ6"/>
<dbReference type="KEGG" id="paca:ID47_09425"/>
<keyword evidence="1" id="KW-0812">Transmembrane</keyword>
<dbReference type="RefSeq" id="WP_038465717.1">
    <property type="nucleotide sequence ID" value="NZ_CP008941.1"/>
</dbReference>
<evidence type="ECO:0000313" key="2">
    <source>
        <dbReference type="EMBL" id="AIK96907.1"/>
    </source>
</evidence>
<dbReference type="HOGENOM" id="CLU_1851485_0_0_5"/>
<gene>
    <name evidence="2" type="ORF">ID47_09425</name>
</gene>
<evidence type="ECO:0000256" key="1">
    <source>
        <dbReference type="SAM" id="Phobius"/>
    </source>
</evidence>
<evidence type="ECO:0000313" key="3">
    <source>
        <dbReference type="Proteomes" id="UP000028926"/>
    </source>
</evidence>